<reference evidence="1" key="1">
    <citation type="submission" date="2023-05" db="EMBL/GenBank/DDBJ databases">
        <authorList>
            <person name="Stuckert A."/>
        </authorList>
    </citation>
    <scope>NUCLEOTIDE SEQUENCE</scope>
</reference>
<gene>
    <name evidence="1" type="ORF">SPARVUS_LOCUS14987630</name>
</gene>
<protein>
    <submittedName>
        <fullName evidence="1">Uncharacterized protein</fullName>
    </submittedName>
</protein>
<keyword evidence="2" id="KW-1185">Reference proteome</keyword>
<accession>A0ABN9H008</accession>
<proteinExistence type="predicted"/>
<sequence>MGPLCPCPNSKKPMKKYTLFFSTIWTCPCNQFSIHEQTLWSMPIDLRPGAD</sequence>
<dbReference type="EMBL" id="CATNWA010019580">
    <property type="protein sequence ID" value="CAI9614002.1"/>
    <property type="molecule type" value="Genomic_DNA"/>
</dbReference>
<evidence type="ECO:0000313" key="1">
    <source>
        <dbReference type="EMBL" id="CAI9614002.1"/>
    </source>
</evidence>
<evidence type="ECO:0000313" key="2">
    <source>
        <dbReference type="Proteomes" id="UP001162483"/>
    </source>
</evidence>
<name>A0ABN9H008_9NEOB</name>
<dbReference type="Proteomes" id="UP001162483">
    <property type="component" value="Unassembled WGS sequence"/>
</dbReference>
<comment type="caution">
    <text evidence="1">The sequence shown here is derived from an EMBL/GenBank/DDBJ whole genome shotgun (WGS) entry which is preliminary data.</text>
</comment>
<organism evidence="1 2">
    <name type="scientific">Staurois parvus</name>
    <dbReference type="NCBI Taxonomy" id="386267"/>
    <lineage>
        <taxon>Eukaryota</taxon>
        <taxon>Metazoa</taxon>
        <taxon>Chordata</taxon>
        <taxon>Craniata</taxon>
        <taxon>Vertebrata</taxon>
        <taxon>Euteleostomi</taxon>
        <taxon>Amphibia</taxon>
        <taxon>Batrachia</taxon>
        <taxon>Anura</taxon>
        <taxon>Neobatrachia</taxon>
        <taxon>Ranoidea</taxon>
        <taxon>Ranidae</taxon>
        <taxon>Staurois</taxon>
    </lineage>
</organism>